<dbReference type="InterPro" id="IPR026988">
    <property type="entry name" value="YaaC-like"/>
</dbReference>
<dbReference type="KEGG" id="sfc:Spiaf_1021"/>
<dbReference type="AlphaFoldDB" id="H9UHW5"/>
<accession>H9UHW5</accession>
<proteinExistence type="predicted"/>
<sequence>MAHRGIQYKNKPLTIHKAVSNPSFNEKTILVTSTWDYMGLWFKRSHKKKALFYWQQAQHFYHATTELPKNSSPLTAYYCMLNAAKAFLLAKNITFSDRHGVSGRQRTGQTYLSNEIVKFKGGGILAELCRHLGESANNEEYSLQHLLYNMPFIHRAYDLSYDSAKELFIPIRNPEIVRSRTTNEAWFSAELVKKYANMNTVNRLPSNYKKDEGITDRFVIRSTRRFQWIPSQKTQSLQRYQQYHKTLRKDLFYIHSPQRLWYIKRSNGVEGFIERSTITLIFAAMHKLSELARYSPERLAKHFEGRYNWLLSEFISIAPLQFIDELSCELTGYEFMPSGRVS</sequence>
<evidence type="ECO:0008006" key="3">
    <source>
        <dbReference type="Google" id="ProtNLM"/>
    </source>
</evidence>
<organism evidence="1 2">
    <name type="scientific">Spirochaeta africana (strain ATCC 700263 / DSM 8902 / Z-7692)</name>
    <dbReference type="NCBI Taxonomy" id="889378"/>
    <lineage>
        <taxon>Bacteria</taxon>
        <taxon>Pseudomonadati</taxon>
        <taxon>Spirochaetota</taxon>
        <taxon>Spirochaetia</taxon>
        <taxon>Spirochaetales</taxon>
        <taxon>Spirochaetaceae</taxon>
        <taxon>Spirochaeta</taxon>
    </lineage>
</organism>
<name>H9UHW5_SPIAZ</name>
<dbReference type="PATRIC" id="fig|889378.3.peg.1022"/>
<dbReference type="eggNOG" id="ENOG502ZCC7">
    <property type="taxonomic scope" value="Bacteria"/>
</dbReference>
<dbReference type="EMBL" id="CP003282">
    <property type="protein sequence ID" value="AFG37108.1"/>
    <property type="molecule type" value="Genomic_DNA"/>
</dbReference>
<reference evidence="2" key="1">
    <citation type="journal article" date="2013" name="Stand. Genomic Sci.">
        <title>Complete genome sequence of the halophilic bacterium Spirochaeta africana type strain (Z-7692(T)) from the alkaline Lake Magadi in the East African Rift.</title>
        <authorList>
            <person name="Liolos K."/>
            <person name="Abt B."/>
            <person name="Scheuner C."/>
            <person name="Teshima H."/>
            <person name="Held B."/>
            <person name="Lapidus A."/>
            <person name="Nolan M."/>
            <person name="Lucas S."/>
            <person name="Deshpande S."/>
            <person name="Cheng J.F."/>
            <person name="Tapia R."/>
            <person name="Goodwin L.A."/>
            <person name="Pitluck S."/>
            <person name="Pagani I."/>
            <person name="Ivanova N."/>
            <person name="Mavromatis K."/>
            <person name="Mikhailova N."/>
            <person name="Huntemann M."/>
            <person name="Pati A."/>
            <person name="Chen A."/>
            <person name="Palaniappan K."/>
            <person name="Land M."/>
            <person name="Rohde M."/>
            <person name="Tindall B.J."/>
            <person name="Detter J.C."/>
            <person name="Goker M."/>
            <person name="Bristow J."/>
            <person name="Eisen J.A."/>
            <person name="Markowitz V."/>
            <person name="Hugenholtz P."/>
            <person name="Woyke T."/>
            <person name="Klenk H.P."/>
            <person name="Kyrpides N.C."/>
        </authorList>
    </citation>
    <scope>NUCLEOTIDE SEQUENCE</scope>
    <source>
        <strain evidence="2">ATCC 700263 / DSM 8902 / Z-7692</strain>
    </source>
</reference>
<keyword evidence="2" id="KW-1185">Reference proteome</keyword>
<evidence type="ECO:0000313" key="2">
    <source>
        <dbReference type="Proteomes" id="UP000007383"/>
    </source>
</evidence>
<dbReference type="OrthoDB" id="7041536at2"/>
<dbReference type="HOGENOM" id="CLU_812882_0_0_12"/>
<dbReference type="RefSeq" id="WP_014455100.1">
    <property type="nucleotide sequence ID" value="NC_017098.1"/>
</dbReference>
<protein>
    <recommendedName>
        <fullName evidence="3">YaaC-like Protein</fullName>
    </recommendedName>
</protein>
<dbReference type="Pfam" id="PF14175">
    <property type="entry name" value="YaaC"/>
    <property type="match status" value="1"/>
</dbReference>
<gene>
    <name evidence="1" type="ordered locus">Spiaf_1021</name>
</gene>
<dbReference type="Proteomes" id="UP000007383">
    <property type="component" value="Chromosome"/>
</dbReference>
<evidence type="ECO:0000313" key="1">
    <source>
        <dbReference type="EMBL" id="AFG37108.1"/>
    </source>
</evidence>